<evidence type="ECO:0000256" key="3">
    <source>
        <dbReference type="ARBA" id="ARBA00023186"/>
    </source>
</evidence>
<sequence>MERPGLPVCIITGFLGSGKTTLLNHILRNQQGARVAVFVNEFGATDIDGDLIRWQGSIDEARVVTLDNGCMCCEVNDDLERQLRRVLQAQAAGSTALDLLVIETSGLCDPAPVLTTLQQLEDVAVSVHLDSVVTVVDASDYTDMPETAKALGLQETASRQLRQCDLLLLNKCDLVGGLNSERAVHLEERLAAALEDRPVRLLRCEHGNVDLALISSVEARQERAPKRPRLAEASSHSAHGLRTSAVSFVYTADRPFNPLLFEEWVEAGGPPKSICRAKGLLWMQGIPRHVIFQLSGCRTNPFETVPGGSPPSSSRLVFIGARCLIGAGGGWACRPGSRRMRASRAGLFLLYEAHPLWSRSLARSCCDIFPSRFRTNEQGHEVGVFDWPALKLPAAPVSVYVPSMDMVQFLPRFFASPPTARITLVSGQEDVGVPCELFRATHFARPEFFSVHPAAPTPQARRWSLSLANLSQLLSDLRLVHWFVQNYDATDCLQGEQLMKLSPLPLGIDLHTTTEKEHSETLEGLQQQLQAAQEASLPFSQRMPHLLFPVDCHADYWWLPPRGGLWWNRSDWNEPCGHRRCACEVLGDDWQPVPWVGYLRLLGVVAFVAAPWGHGLDTHRLWEALMMGSVPVVLSSPLDVLYRQFPIIILTSWKEARPNSTRRWIRQLRKFGPEPFARVRERLTTGYWVELIKRRRAID</sequence>
<accession>A0AA36JSN1</accession>
<reference evidence="7" key="1">
    <citation type="submission" date="2023-08" db="EMBL/GenBank/DDBJ databases">
        <authorList>
            <person name="Chen Y."/>
            <person name="Shah S."/>
            <person name="Dougan E. K."/>
            <person name="Thang M."/>
            <person name="Chan C."/>
        </authorList>
    </citation>
    <scope>NUCLEOTIDE SEQUENCE</scope>
</reference>
<keyword evidence="1" id="KW-0547">Nucleotide-binding</keyword>
<dbReference type="Pfam" id="PF02492">
    <property type="entry name" value="cobW"/>
    <property type="match status" value="1"/>
</dbReference>
<evidence type="ECO:0000313" key="8">
    <source>
        <dbReference type="Proteomes" id="UP001178507"/>
    </source>
</evidence>
<evidence type="ECO:0000256" key="5">
    <source>
        <dbReference type="ARBA" id="ARBA00049117"/>
    </source>
</evidence>
<dbReference type="EMBL" id="CAUJNA010003853">
    <property type="protein sequence ID" value="CAJ1411060.1"/>
    <property type="molecule type" value="Genomic_DNA"/>
</dbReference>
<name>A0AA36JSN1_9DINO</name>
<evidence type="ECO:0000313" key="7">
    <source>
        <dbReference type="EMBL" id="CAJ1411060.1"/>
    </source>
</evidence>
<gene>
    <name evidence="7" type="ORF">EVOR1521_LOCUS31729</name>
</gene>
<dbReference type="SUPFAM" id="SSF52540">
    <property type="entry name" value="P-loop containing nucleoside triphosphate hydrolases"/>
    <property type="match status" value="1"/>
</dbReference>
<dbReference type="InterPro" id="IPR003495">
    <property type="entry name" value="CobW/HypB/UreG_nucleotide-bd"/>
</dbReference>
<dbReference type="Gene3D" id="3.30.1220.10">
    <property type="entry name" value="CobW-like, C-terminal domain"/>
    <property type="match status" value="1"/>
</dbReference>
<dbReference type="PANTHER" id="PTHR13748">
    <property type="entry name" value="COBW-RELATED"/>
    <property type="match status" value="1"/>
</dbReference>
<protein>
    <recommendedName>
        <fullName evidence="6">CobW C-terminal domain-containing protein</fullName>
    </recommendedName>
</protein>
<dbReference type="Pfam" id="PF07683">
    <property type="entry name" value="CobW_C"/>
    <property type="match status" value="1"/>
</dbReference>
<keyword evidence="3" id="KW-0143">Chaperone</keyword>
<evidence type="ECO:0000259" key="6">
    <source>
        <dbReference type="SMART" id="SM00833"/>
    </source>
</evidence>
<keyword evidence="8" id="KW-1185">Reference proteome</keyword>
<dbReference type="Proteomes" id="UP001178507">
    <property type="component" value="Unassembled WGS sequence"/>
</dbReference>
<comment type="similarity">
    <text evidence="4">Belongs to the SIMIBI class G3E GTPase family. ZNG1 subfamily.</text>
</comment>
<dbReference type="SUPFAM" id="SSF90002">
    <property type="entry name" value="Hypothetical protein YjiA, C-terminal domain"/>
    <property type="match status" value="1"/>
</dbReference>
<dbReference type="AlphaFoldDB" id="A0AA36JSN1"/>
<evidence type="ECO:0000256" key="4">
    <source>
        <dbReference type="ARBA" id="ARBA00034320"/>
    </source>
</evidence>
<evidence type="ECO:0000256" key="1">
    <source>
        <dbReference type="ARBA" id="ARBA00022741"/>
    </source>
</evidence>
<proteinExistence type="inferred from homology"/>
<evidence type="ECO:0000256" key="2">
    <source>
        <dbReference type="ARBA" id="ARBA00022801"/>
    </source>
</evidence>
<dbReference type="InterPro" id="IPR027417">
    <property type="entry name" value="P-loop_NTPase"/>
</dbReference>
<dbReference type="GO" id="GO:0000166">
    <property type="term" value="F:nucleotide binding"/>
    <property type="evidence" value="ECO:0007669"/>
    <property type="project" value="UniProtKB-KW"/>
</dbReference>
<dbReference type="CDD" id="cd03112">
    <property type="entry name" value="CobW-like"/>
    <property type="match status" value="1"/>
</dbReference>
<dbReference type="InterPro" id="IPR036627">
    <property type="entry name" value="CobW-likC_sf"/>
</dbReference>
<dbReference type="GO" id="GO:0016787">
    <property type="term" value="F:hydrolase activity"/>
    <property type="evidence" value="ECO:0007669"/>
    <property type="project" value="UniProtKB-KW"/>
</dbReference>
<dbReference type="SMART" id="SM00833">
    <property type="entry name" value="CobW_C"/>
    <property type="match status" value="1"/>
</dbReference>
<organism evidence="7 8">
    <name type="scientific">Effrenium voratum</name>
    <dbReference type="NCBI Taxonomy" id="2562239"/>
    <lineage>
        <taxon>Eukaryota</taxon>
        <taxon>Sar</taxon>
        <taxon>Alveolata</taxon>
        <taxon>Dinophyceae</taxon>
        <taxon>Suessiales</taxon>
        <taxon>Symbiodiniaceae</taxon>
        <taxon>Effrenium</taxon>
    </lineage>
</organism>
<dbReference type="Gene3D" id="3.40.50.300">
    <property type="entry name" value="P-loop containing nucleotide triphosphate hydrolases"/>
    <property type="match status" value="1"/>
</dbReference>
<comment type="catalytic activity">
    <reaction evidence="5">
        <text>GTP + H2O = GDP + phosphate + H(+)</text>
        <dbReference type="Rhea" id="RHEA:19669"/>
        <dbReference type="ChEBI" id="CHEBI:15377"/>
        <dbReference type="ChEBI" id="CHEBI:15378"/>
        <dbReference type="ChEBI" id="CHEBI:37565"/>
        <dbReference type="ChEBI" id="CHEBI:43474"/>
        <dbReference type="ChEBI" id="CHEBI:58189"/>
    </reaction>
    <physiologicalReaction direction="left-to-right" evidence="5">
        <dbReference type="Rhea" id="RHEA:19670"/>
    </physiologicalReaction>
</comment>
<dbReference type="PANTHER" id="PTHR13748:SF59">
    <property type="entry name" value="COBW C-TERMINAL DOMAIN-CONTAINING PROTEIN"/>
    <property type="match status" value="1"/>
</dbReference>
<dbReference type="InterPro" id="IPR011629">
    <property type="entry name" value="CobW-like_C"/>
</dbReference>
<feature type="domain" description="CobW C-terminal" evidence="6">
    <location>
        <begin position="245"/>
        <end position="324"/>
    </location>
</feature>
<comment type="caution">
    <text evidence="7">The sequence shown here is derived from an EMBL/GenBank/DDBJ whole genome shotgun (WGS) entry which is preliminary data.</text>
</comment>
<keyword evidence="2" id="KW-0378">Hydrolase</keyword>
<dbReference type="InterPro" id="IPR051316">
    <property type="entry name" value="Zinc-reg_GTPase_activator"/>
</dbReference>